<dbReference type="SMART" id="SM00342">
    <property type="entry name" value="HTH_ARAC"/>
    <property type="match status" value="1"/>
</dbReference>
<sequence>MLTIETNQYTFWQEKPHFLLHSDTENFWVMYVIEDGDCNYQIGDQAGEAHRATILLCPPQVEFKREVIHPLTFHFVRFTFTSHFFKDQDLSGHFAQANARILEDCSYLRQLEYCPSAEVAALQNHFMADIFNTELYRKLFEQHHPTIHSAAIREAVTFMANHYQDQITINEVAREIGWSSAYFSRRFKSEAGITPVQHLERLKLRAVQQLLITTDLPIDTVAVKAGYSDGYYLSRKFSACMHTSPSDFRRNHQI</sequence>
<dbReference type="Proteomes" id="UP000051176">
    <property type="component" value="Unassembled WGS sequence"/>
</dbReference>
<dbReference type="SUPFAM" id="SSF46689">
    <property type="entry name" value="Homeodomain-like"/>
    <property type="match status" value="2"/>
</dbReference>
<keyword evidence="3" id="KW-0804">Transcription</keyword>
<evidence type="ECO:0000313" key="5">
    <source>
        <dbReference type="EMBL" id="KRK39659.1"/>
    </source>
</evidence>
<dbReference type="GO" id="GO:0003700">
    <property type="term" value="F:DNA-binding transcription factor activity"/>
    <property type="evidence" value="ECO:0007669"/>
    <property type="project" value="InterPro"/>
</dbReference>
<dbReference type="InterPro" id="IPR009057">
    <property type="entry name" value="Homeodomain-like_sf"/>
</dbReference>
<protein>
    <submittedName>
        <fullName evidence="5">AraC family transcriptional regulator</fullName>
    </submittedName>
</protein>
<proteinExistence type="predicted"/>
<evidence type="ECO:0000256" key="1">
    <source>
        <dbReference type="ARBA" id="ARBA00023015"/>
    </source>
</evidence>
<organism evidence="5 6">
    <name type="scientific">Levilactobacillus parabrevis ATCC 53295</name>
    <dbReference type="NCBI Taxonomy" id="1267003"/>
    <lineage>
        <taxon>Bacteria</taxon>
        <taxon>Bacillati</taxon>
        <taxon>Bacillota</taxon>
        <taxon>Bacilli</taxon>
        <taxon>Lactobacillales</taxon>
        <taxon>Lactobacillaceae</taxon>
        <taxon>Levilactobacillus</taxon>
    </lineage>
</organism>
<dbReference type="InterPro" id="IPR018060">
    <property type="entry name" value="HTH_AraC"/>
</dbReference>
<evidence type="ECO:0000256" key="2">
    <source>
        <dbReference type="ARBA" id="ARBA00023125"/>
    </source>
</evidence>
<feature type="domain" description="HTH araC/xylS-type" evidence="4">
    <location>
        <begin position="153"/>
        <end position="251"/>
    </location>
</feature>
<reference evidence="5 6" key="1">
    <citation type="journal article" date="2015" name="Genome Announc.">
        <title>Expanding the biotechnology potential of lactobacilli through comparative genomics of 213 strains and associated genera.</title>
        <authorList>
            <person name="Sun Z."/>
            <person name="Harris H.M."/>
            <person name="McCann A."/>
            <person name="Guo C."/>
            <person name="Argimon S."/>
            <person name="Zhang W."/>
            <person name="Yang X."/>
            <person name="Jeffery I.B."/>
            <person name="Cooney J.C."/>
            <person name="Kagawa T.F."/>
            <person name="Liu W."/>
            <person name="Song Y."/>
            <person name="Salvetti E."/>
            <person name="Wrobel A."/>
            <person name="Rasinkangas P."/>
            <person name="Parkhill J."/>
            <person name="Rea M.C."/>
            <person name="O'Sullivan O."/>
            <person name="Ritari J."/>
            <person name="Douillard F.P."/>
            <person name="Paul Ross R."/>
            <person name="Yang R."/>
            <person name="Briner A.E."/>
            <person name="Felis G.E."/>
            <person name="de Vos W.M."/>
            <person name="Barrangou R."/>
            <person name="Klaenhammer T.R."/>
            <person name="Caufield P.W."/>
            <person name="Cui Y."/>
            <person name="Zhang H."/>
            <person name="O'Toole P.W."/>
        </authorList>
    </citation>
    <scope>NUCLEOTIDE SEQUENCE [LARGE SCALE GENOMIC DNA]</scope>
    <source>
        <strain evidence="5 6">ATCC 53295</strain>
    </source>
</reference>
<name>A0A0R1GZ52_9LACO</name>
<dbReference type="PANTHER" id="PTHR43280">
    <property type="entry name" value="ARAC-FAMILY TRANSCRIPTIONAL REGULATOR"/>
    <property type="match status" value="1"/>
</dbReference>
<dbReference type="PATRIC" id="fig|1267003.4.peg.7"/>
<keyword evidence="2" id="KW-0238">DNA-binding</keyword>
<dbReference type="EMBL" id="AZCZ01000001">
    <property type="protein sequence ID" value="KRK39659.1"/>
    <property type="molecule type" value="Genomic_DNA"/>
</dbReference>
<dbReference type="PROSITE" id="PS01124">
    <property type="entry name" value="HTH_ARAC_FAMILY_2"/>
    <property type="match status" value="1"/>
</dbReference>
<keyword evidence="1" id="KW-0805">Transcription regulation</keyword>
<evidence type="ECO:0000256" key="3">
    <source>
        <dbReference type="ARBA" id="ARBA00023163"/>
    </source>
</evidence>
<comment type="caution">
    <text evidence="5">The sequence shown here is derived from an EMBL/GenBank/DDBJ whole genome shotgun (WGS) entry which is preliminary data.</text>
</comment>
<dbReference type="AlphaFoldDB" id="A0A0R1GZ52"/>
<gene>
    <name evidence="5" type="ORF">FD07_GL000007</name>
</gene>
<evidence type="ECO:0000313" key="6">
    <source>
        <dbReference type="Proteomes" id="UP000051176"/>
    </source>
</evidence>
<dbReference type="PANTHER" id="PTHR43280:SF2">
    <property type="entry name" value="HTH-TYPE TRANSCRIPTIONAL REGULATOR EXSA"/>
    <property type="match status" value="1"/>
</dbReference>
<dbReference type="GO" id="GO:0043565">
    <property type="term" value="F:sequence-specific DNA binding"/>
    <property type="evidence" value="ECO:0007669"/>
    <property type="project" value="InterPro"/>
</dbReference>
<accession>A0A0R1GZ52</accession>
<dbReference type="eggNOG" id="COG4977">
    <property type="taxonomic scope" value="Bacteria"/>
</dbReference>
<evidence type="ECO:0000259" key="4">
    <source>
        <dbReference type="PROSITE" id="PS01124"/>
    </source>
</evidence>
<dbReference type="Gene3D" id="1.10.10.60">
    <property type="entry name" value="Homeodomain-like"/>
    <property type="match status" value="2"/>
</dbReference>
<dbReference type="STRING" id="357278.IV61_GL001207"/>
<dbReference type="RefSeq" id="WP_020088295.1">
    <property type="nucleotide sequence ID" value="NZ_AZCZ01000001.1"/>
</dbReference>
<dbReference type="Pfam" id="PF12833">
    <property type="entry name" value="HTH_18"/>
    <property type="match status" value="1"/>
</dbReference>
<keyword evidence="6" id="KW-1185">Reference proteome</keyword>
<dbReference type="OrthoDB" id="183331at2"/>